<dbReference type="PANTHER" id="PTHR43884">
    <property type="entry name" value="ACYL-COA DEHYDROGENASE"/>
    <property type="match status" value="1"/>
</dbReference>
<dbReference type="GO" id="GO:0016491">
    <property type="term" value="F:oxidoreductase activity"/>
    <property type="evidence" value="ECO:0007669"/>
    <property type="project" value="UniProtKB-KW"/>
</dbReference>
<comment type="similarity">
    <text evidence="2">Belongs to the acyl-CoA dehydrogenase family.</text>
</comment>
<dbReference type="InterPro" id="IPR036250">
    <property type="entry name" value="AcylCo_DH-like_C"/>
</dbReference>
<comment type="cofactor">
    <cofactor evidence="1">
        <name>FAD</name>
        <dbReference type="ChEBI" id="CHEBI:57692"/>
    </cofactor>
</comment>
<dbReference type="SUPFAM" id="SSF56645">
    <property type="entry name" value="Acyl-CoA dehydrogenase NM domain-like"/>
    <property type="match status" value="1"/>
</dbReference>
<evidence type="ECO:0000259" key="7">
    <source>
        <dbReference type="Pfam" id="PF00441"/>
    </source>
</evidence>
<organism evidence="9 10">
    <name type="scientific">Saccharopolyspora rosea</name>
    <dbReference type="NCBI Taxonomy" id="524884"/>
    <lineage>
        <taxon>Bacteria</taxon>
        <taxon>Bacillati</taxon>
        <taxon>Actinomycetota</taxon>
        <taxon>Actinomycetes</taxon>
        <taxon>Pseudonocardiales</taxon>
        <taxon>Pseudonocardiaceae</taxon>
        <taxon>Saccharopolyspora</taxon>
    </lineage>
</organism>
<dbReference type="Gene3D" id="1.10.540.10">
    <property type="entry name" value="Acyl-CoA dehydrogenase/oxidase, N-terminal domain"/>
    <property type="match status" value="1"/>
</dbReference>
<dbReference type="InterPro" id="IPR013786">
    <property type="entry name" value="AcylCoA_DH/ox_N"/>
</dbReference>
<dbReference type="InterPro" id="IPR009100">
    <property type="entry name" value="AcylCoA_DH/oxidase_NM_dom_sf"/>
</dbReference>
<dbReference type="Gene3D" id="1.20.140.10">
    <property type="entry name" value="Butyryl-CoA Dehydrogenase, subunit A, domain 3"/>
    <property type="match status" value="1"/>
</dbReference>
<dbReference type="PANTHER" id="PTHR43884:SF20">
    <property type="entry name" value="ACYL-COA DEHYDROGENASE FADE28"/>
    <property type="match status" value="1"/>
</dbReference>
<accession>A0ABW3FY04</accession>
<dbReference type="Pfam" id="PF02771">
    <property type="entry name" value="Acyl-CoA_dh_N"/>
    <property type="match status" value="1"/>
</dbReference>
<reference evidence="10" key="1">
    <citation type="journal article" date="2019" name="Int. J. Syst. Evol. Microbiol.">
        <title>The Global Catalogue of Microorganisms (GCM) 10K type strain sequencing project: providing services to taxonomists for standard genome sequencing and annotation.</title>
        <authorList>
            <consortium name="The Broad Institute Genomics Platform"/>
            <consortium name="The Broad Institute Genome Sequencing Center for Infectious Disease"/>
            <person name="Wu L."/>
            <person name="Ma J."/>
        </authorList>
    </citation>
    <scope>NUCLEOTIDE SEQUENCE [LARGE SCALE GENOMIC DNA]</scope>
    <source>
        <strain evidence="10">CCUG 56401</strain>
    </source>
</reference>
<dbReference type="EMBL" id="JBHTIW010000028">
    <property type="protein sequence ID" value="MFD0923065.1"/>
    <property type="molecule type" value="Genomic_DNA"/>
</dbReference>
<dbReference type="Pfam" id="PF00441">
    <property type="entry name" value="Acyl-CoA_dh_1"/>
    <property type="match status" value="1"/>
</dbReference>
<dbReference type="EC" id="1.-.-.-" evidence="9"/>
<sequence length="342" mass="36226">MRFALDDDQRAMAATLGDLLDASDTGRIARQWARGEVDGWWDVWRGLAELGVTGLCVPEGSGGLGLGPVELAVCAEVLGYHALPGPLVESLAFLPTLLAGSPAEESWLSRVAAGKSLGTAIVADDVPYALDADQADAVFHCGRFGARRLDRPGLSRQESVDPARRLFAVHPSGLHEVPCAPAAVGAAFDRAVLACAAYALGLGRRMLDVSTRYVTERHQFGRPIGEFQAVKHHLADALLRLEFARPLVWGACLSADSGAACRSRDASAAKLAATEAAHTAARTALQVHGAIGYTVEHDLHLWLTKATALRTAWGTPTRHRHRVAESLRDDPDTPVGGSEGSG</sequence>
<feature type="region of interest" description="Disordered" evidence="6">
    <location>
        <begin position="320"/>
        <end position="342"/>
    </location>
</feature>
<gene>
    <name evidence="9" type="ORF">ACFQ16_25245</name>
</gene>
<evidence type="ECO:0000256" key="2">
    <source>
        <dbReference type="ARBA" id="ARBA00009347"/>
    </source>
</evidence>
<name>A0ABW3FY04_9PSEU</name>
<evidence type="ECO:0000256" key="4">
    <source>
        <dbReference type="ARBA" id="ARBA00022827"/>
    </source>
</evidence>
<dbReference type="InterPro" id="IPR037069">
    <property type="entry name" value="AcylCoA_DH/ox_N_sf"/>
</dbReference>
<keyword evidence="4" id="KW-0274">FAD</keyword>
<dbReference type="SUPFAM" id="SSF47203">
    <property type="entry name" value="Acyl-CoA dehydrogenase C-terminal domain-like"/>
    <property type="match status" value="1"/>
</dbReference>
<feature type="domain" description="Acyl-CoA dehydrogenase/oxidase N-terminal" evidence="8">
    <location>
        <begin position="7"/>
        <end position="115"/>
    </location>
</feature>
<protein>
    <submittedName>
        <fullName evidence="9">Acyl-CoA dehydrogenase family protein</fullName>
        <ecNumber evidence="9">1.-.-.-</ecNumber>
    </submittedName>
</protein>
<evidence type="ECO:0000256" key="6">
    <source>
        <dbReference type="SAM" id="MobiDB-lite"/>
    </source>
</evidence>
<dbReference type="InterPro" id="IPR009075">
    <property type="entry name" value="AcylCo_DH/oxidase_C"/>
</dbReference>
<evidence type="ECO:0000259" key="8">
    <source>
        <dbReference type="Pfam" id="PF02771"/>
    </source>
</evidence>
<keyword evidence="3" id="KW-0285">Flavoprotein</keyword>
<evidence type="ECO:0000313" key="9">
    <source>
        <dbReference type="EMBL" id="MFD0923065.1"/>
    </source>
</evidence>
<evidence type="ECO:0000256" key="5">
    <source>
        <dbReference type="ARBA" id="ARBA00023002"/>
    </source>
</evidence>
<keyword evidence="5 9" id="KW-0560">Oxidoreductase</keyword>
<feature type="domain" description="Acyl-CoA dehydrogenase/oxidase C-terminal" evidence="7">
    <location>
        <begin position="187"/>
        <end position="327"/>
    </location>
</feature>
<evidence type="ECO:0000313" key="10">
    <source>
        <dbReference type="Proteomes" id="UP001597018"/>
    </source>
</evidence>
<comment type="caution">
    <text evidence="9">The sequence shown here is derived from an EMBL/GenBank/DDBJ whole genome shotgun (WGS) entry which is preliminary data.</text>
</comment>
<proteinExistence type="inferred from homology"/>
<keyword evidence="10" id="KW-1185">Reference proteome</keyword>
<dbReference type="Proteomes" id="UP001597018">
    <property type="component" value="Unassembled WGS sequence"/>
</dbReference>
<evidence type="ECO:0000256" key="1">
    <source>
        <dbReference type="ARBA" id="ARBA00001974"/>
    </source>
</evidence>
<dbReference type="RefSeq" id="WP_345600916.1">
    <property type="nucleotide sequence ID" value="NZ_BAABLT010000021.1"/>
</dbReference>
<evidence type="ECO:0000256" key="3">
    <source>
        <dbReference type="ARBA" id="ARBA00022630"/>
    </source>
</evidence>